<dbReference type="PROSITE" id="PS51186">
    <property type="entry name" value="GNAT"/>
    <property type="match status" value="1"/>
</dbReference>
<name>D1BEG4_SANKS</name>
<proteinExistence type="predicted"/>
<dbReference type="PANTHER" id="PTHR43138:SF1">
    <property type="entry name" value="N-ACETYLTRANSFERASE ACA1"/>
    <property type="match status" value="1"/>
</dbReference>
<organism evidence="2 3">
    <name type="scientific">Sanguibacter keddieii (strain ATCC 51767 / DSM 10542 / NCFB 3025 / ST-74)</name>
    <dbReference type="NCBI Taxonomy" id="446469"/>
    <lineage>
        <taxon>Bacteria</taxon>
        <taxon>Bacillati</taxon>
        <taxon>Actinomycetota</taxon>
        <taxon>Actinomycetes</taxon>
        <taxon>Micrococcales</taxon>
        <taxon>Sanguibacteraceae</taxon>
        <taxon>Sanguibacter</taxon>
    </lineage>
</organism>
<evidence type="ECO:0000259" key="1">
    <source>
        <dbReference type="PROSITE" id="PS51186"/>
    </source>
</evidence>
<dbReference type="GO" id="GO:0016747">
    <property type="term" value="F:acyltransferase activity, transferring groups other than amino-acyl groups"/>
    <property type="evidence" value="ECO:0007669"/>
    <property type="project" value="InterPro"/>
</dbReference>
<dbReference type="InterPro" id="IPR052742">
    <property type="entry name" value="Mito_N-acetyltransferase"/>
</dbReference>
<keyword evidence="3" id="KW-1185">Reference proteome</keyword>
<accession>D1BEG4</accession>
<dbReference type="SUPFAM" id="SSF55729">
    <property type="entry name" value="Acyl-CoA N-acyltransferases (Nat)"/>
    <property type="match status" value="1"/>
</dbReference>
<sequence length="177" mass="18909">MTTDATLTTEDRLPVLVRAATDADWPEIWQALEPVFRAGETYTYPRDISEAEARAAWTGVPHVQVLVAEDPTDGRVLGTAKYLPNHPGAGSHVANASFVVSGDAAGRGVGRALAEATVDSARTDGFRAMQFNAVVETNEAAVRLWQSLGFDVLTTVPAAFAHPTAGFVGLHVMHREI</sequence>
<dbReference type="CDD" id="cd04301">
    <property type="entry name" value="NAT_SF"/>
    <property type="match status" value="1"/>
</dbReference>
<evidence type="ECO:0000313" key="2">
    <source>
        <dbReference type="EMBL" id="ACZ21242.1"/>
    </source>
</evidence>
<dbReference type="HOGENOM" id="CLU_013985_42_2_11"/>
<evidence type="ECO:0000313" key="3">
    <source>
        <dbReference type="Proteomes" id="UP000000322"/>
    </source>
</evidence>
<dbReference type="Gene3D" id="3.40.630.30">
    <property type="match status" value="1"/>
</dbReference>
<dbReference type="PANTHER" id="PTHR43138">
    <property type="entry name" value="ACETYLTRANSFERASE, GNAT FAMILY"/>
    <property type="match status" value="1"/>
</dbReference>
<dbReference type="Pfam" id="PF00583">
    <property type="entry name" value="Acetyltransf_1"/>
    <property type="match status" value="1"/>
</dbReference>
<dbReference type="STRING" id="446469.Sked_13010"/>
<reference evidence="2 3" key="1">
    <citation type="journal article" date="2009" name="Stand. Genomic Sci.">
        <title>Complete genome sequence of Sanguibacter keddieii type strain (ST-74).</title>
        <authorList>
            <person name="Ivanova N."/>
            <person name="Sikorski J."/>
            <person name="Sims D."/>
            <person name="Brettin T."/>
            <person name="Detter J.C."/>
            <person name="Han C."/>
            <person name="Lapidus A."/>
            <person name="Copeland A."/>
            <person name="Glavina Del Rio T."/>
            <person name="Nolan M."/>
            <person name="Chen F."/>
            <person name="Lucas S."/>
            <person name="Tice H."/>
            <person name="Cheng J.F."/>
            <person name="Bruce D."/>
            <person name="Goodwin L."/>
            <person name="Pitluck S."/>
            <person name="Pati A."/>
            <person name="Mavromatis K."/>
            <person name="Chen A."/>
            <person name="Palaniappan K."/>
            <person name="D'haeseleer P."/>
            <person name="Chain P."/>
            <person name="Bristow J."/>
            <person name="Eisen J.A."/>
            <person name="Markowitz V."/>
            <person name="Hugenholtz P."/>
            <person name="Goker M."/>
            <person name="Pukall R."/>
            <person name="Klenk H.P."/>
            <person name="Kyrpides N.C."/>
        </authorList>
    </citation>
    <scope>NUCLEOTIDE SEQUENCE [LARGE SCALE GENOMIC DNA]</scope>
    <source>
        <strain evidence="3">ATCC 51767 / DSM 10542 / NCFB 3025 / ST-74</strain>
    </source>
</reference>
<dbReference type="Proteomes" id="UP000000322">
    <property type="component" value="Chromosome"/>
</dbReference>
<feature type="domain" description="N-acetyltransferase" evidence="1">
    <location>
        <begin position="15"/>
        <end position="177"/>
    </location>
</feature>
<protein>
    <submittedName>
        <fullName evidence="2">Sortase-like acyltransferase</fullName>
    </submittedName>
</protein>
<dbReference type="eggNOG" id="COG1247">
    <property type="taxonomic scope" value="Bacteria"/>
</dbReference>
<dbReference type="InterPro" id="IPR000182">
    <property type="entry name" value="GNAT_dom"/>
</dbReference>
<dbReference type="KEGG" id="ske:Sked_13010"/>
<dbReference type="EMBL" id="CP001819">
    <property type="protein sequence ID" value="ACZ21242.1"/>
    <property type="molecule type" value="Genomic_DNA"/>
</dbReference>
<dbReference type="AlphaFoldDB" id="D1BEG4"/>
<gene>
    <name evidence="2" type="ordered locus">Sked_13010</name>
</gene>
<dbReference type="InterPro" id="IPR016181">
    <property type="entry name" value="Acyl_CoA_acyltransferase"/>
</dbReference>